<dbReference type="AlphaFoldDB" id="A0A438HJF3"/>
<proteinExistence type="predicted"/>
<accession>A0A438HJF3</accession>
<comment type="caution">
    <text evidence="2">The sequence shown here is derived from an EMBL/GenBank/DDBJ whole genome shotgun (WGS) entry which is preliminary data.</text>
</comment>
<keyword evidence="1" id="KW-1133">Transmembrane helix</keyword>
<evidence type="ECO:0000313" key="3">
    <source>
        <dbReference type="Proteomes" id="UP000288805"/>
    </source>
</evidence>
<feature type="transmembrane region" description="Helical" evidence="1">
    <location>
        <begin position="80"/>
        <end position="100"/>
    </location>
</feature>
<protein>
    <submittedName>
        <fullName evidence="2">Uncharacterized protein</fullName>
    </submittedName>
</protein>
<feature type="transmembrane region" description="Helical" evidence="1">
    <location>
        <begin position="115"/>
        <end position="138"/>
    </location>
</feature>
<feature type="transmembrane region" description="Helical" evidence="1">
    <location>
        <begin position="174"/>
        <end position="191"/>
    </location>
</feature>
<keyword evidence="1" id="KW-0812">Transmembrane</keyword>
<name>A0A438HJF3_VITVI</name>
<keyword evidence="1" id="KW-0472">Membrane</keyword>
<sequence>MRLHCNRCPVQWIPFLFDSKHRSPPSVCGKRIPEHASMAYIGTCFQCAMYLGRTLGKPKAMENQNLPQLIRKSSEQVGNWIELSKVWTSFILPQIGLFAFKYKPGENPLFKADHVGVFGLLGSSLIVYIITLVVLSLTKTPTPTTSRLPLLIWHVCWSCGALTCGILSSLLFLYGWVIFCFYALFLWVAPCKPLRNLRWLRPPPNTQQHLDSVDLIVEEVTVLHPAASTLDMQESSSSTSSPSSFDKDFENLQVWKYV</sequence>
<feature type="transmembrane region" description="Helical" evidence="1">
    <location>
        <begin position="150"/>
        <end position="168"/>
    </location>
</feature>
<organism evidence="2 3">
    <name type="scientific">Vitis vinifera</name>
    <name type="common">Grape</name>
    <dbReference type="NCBI Taxonomy" id="29760"/>
    <lineage>
        <taxon>Eukaryota</taxon>
        <taxon>Viridiplantae</taxon>
        <taxon>Streptophyta</taxon>
        <taxon>Embryophyta</taxon>
        <taxon>Tracheophyta</taxon>
        <taxon>Spermatophyta</taxon>
        <taxon>Magnoliopsida</taxon>
        <taxon>eudicotyledons</taxon>
        <taxon>Gunneridae</taxon>
        <taxon>Pentapetalae</taxon>
        <taxon>rosids</taxon>
        <taxon>Vitales</taxon>
        <taxon>Vitaceae</taxon>
        <taxon>Viteae</taxon>
        <taxon>Vitis</taxon>
    </lineage>
</organism>
<dbReference type="Proteomes" id="UP000288805">
    <property type="component" value="Unassembled WGS sequence"/>
</dbReference>
<dbReference type="EMBL" id="QGNW01000214">
    <property type="protein sequence ID" value="RVW84600.1"/>
    <property type="molecule type" value="Genomic_DNA"/>
</dbReference>
<evidence type="ECO:0000313" key="2">
    <source>
        <dbReference type="EMBL" id="RVW84600.1"/>
    </source>
</evidence>
<evidence type="ECO:0000256" key="1">
    <source>
        <dbReference type="SAM" id="Phobius"/>
    </source>
</evidence>
<gene>
    <name evidence="2" type="ORF">CK203_048095</name>
</gene>
<reference evidence="2 3" key="1">
    <citation type="journal article" date="2018" name="PLoS Genet.">
        <title>Population sequencing reveals clonal diversity and ancestral inbreeding in the grapevine cultivar Chardonnay.</title>
        <authorList>
            <person name="Roach M.J."/>
            <person name="Johnson D.L."/>
            <person name="Bohlmann J."/>
            <person name="van Vuuren H.J."/>
            <person name="Jones S.J."/>
            <person name="Pretorius I.S."/>
            <person name="Schmidt S.A."/>
            <person name="Borneman A.R."/>
        </authorList>
    </citation>
    <scope>NUCLEOTIDE SEQUENCE [LARGE SCALE GENOMIC DNA]</scope>
    <source>
        <strain evidence="3">cv. Chardonnay</strain>
        <tissue evidence="2">Leaf</tissue>
    </source>
</reference>